<name>A0A069CV95_WEIOS</name>
<proteinExistence type="predicted"/>
<gene>
    <name evidence="2" type="ORF">WOSG25_071350</name>
</gene>
<keyword evidence="1" id="KW-1133">Transmembrane helix</keyword>
<dbReference type="Proteomes" id="UP000030643">
    <property type="component" value="Unassembled WGS sequence"/>
</dbReference>
<protein>
    <submittedName>
        <fullName evidence="2">Uncharacterized protein</fullName>
    </submittedName>
</protein>
<organism evidence="2 3">
    <name type="scientific">Weissella oryzae (strain DSM 25784 / JCM 18191 / LMG 30913 / SG25)</name>
    <dbReference type="NCBI Taxonomy" id="1329250"/>
    <lineage>
        <taxon>Bacteria</taxon>
        <taxon>Bacillati</taxon>
        <taxon>Bacillota</taxon>
        <taxon>Bacilli</taxon>
        <taxon>Lactobacillales</taxon>
        <taxon>Lactobacillaceae</taxon>
        <taxon>Weissella</taxon>
    </lineage>
</organism>
<keyword evidence="3" id="KW-1185">Reference proteome</keyword>
<dbReference type="EMBL" id="DF820490">
    <property type="protein sequence ID" value="GAK31158.1"/>
    <property type="molecule type" value="Genomic_DNA"/>
</dbReference>
<evidence type="ECO:0000313" key="2">
    <source>
        <dbReference type="EMBL" id="GAK31158.1"/>
    </source>
</evidence>
<reference evidence="3" key="1">
    <citation type="journal article" date="2014" name="Genome Announc.">
        <title>Draft genome sequence of Weissella oryzae SG25T, isolated from fermented rice grains.</title>
        <authorList>
            <person name="Tanizawa Y."/>
            <person name="Fujisawa T."/>
            <person name="Mochizuki T."/>
            <person name="Kaminuma E."/>
            <person name="Suzuki Y."/>
            <person name="Nakamura Y."/>
            <person name="Tohno M."/>
        </authorList>
    </citation>
    <scope>NUCLEOTIDE SEQUENCE [LARGE SCALE GENOMIC DNA]</scope>
    <source>
        <strain evidence="3">DSM 25784 / JCM 18191 / LMG 30913 / SG25</strain>
    </source>
</reference>
<sequence>MLVIVILIGVIVVKTVLDVLGYINENLSAGINFLIILLILAFLWYAVANA</sequence>
<dbReference type="AlphaFoldDB" id="A0A069CV95"/>
<evidence type="ECO:0000313" key="3">
    <source>
        <dbReference type="Proteomes" id="UP000030643"/>
    </source>
</evidence>
<feature type="transmembrane region" description="Helical" evidence="1">
    <location>
        <begin position="27"/>
        <end position="47"/>
    </location>
</feature>
<dbReference type="STRING" id="1329250.WOSG25_071350"/>
<keyword evidence="1" id="KW-0812">Transmembrane</keyword>
<keyword evidence="1" id="KW-0472">Membrane</keyword>
<accession>A0A069CV95</accession>
<evidence type="ECO:0000256" key="1">
    <source>
        <dbReference type="SAM" id="Phobius"/>
    </source>
</evidence>